<protein>
    <recommendedName>
        <fullName evidence="3">Transcriptional regulator LmrA/YxaF-like C-terminal domain-containing protein</fullName>
    </recommendedName>
</protein>
<keyword evidence="1" id="KW-0805">Transcription regulation</keyword>
<reference evidence="4" key="2">
    <citation type="submission" date="2020-09" db="EMBL/GenBank/DDBJ databases">
        <authorList>
            <person name="Sun Q."/>
            <person name="Zhou Y."/>
        </authorList>
    </citation>
    <scope>NUCLEOTIDE SEQUENCE</scope>
    <source>
        <strain evidence="4">CGMCC 4.7201</strain>
    </source>
</reference>
<accession>A0A917ZN91</accession>
<reference evidence="4" key="1">
    <citation type="journal article" date="2014" name="Int. J. Syst. Evol. Microbiol.">
        <title>Complete genome sequence of Corynebacterium casei LMG S-19264T (=DSM 44701T), isolated from a smear-ripened cheese.</title>
        <authorList>
            <consortium name="US DOE Joint Genome Institute (JGI-PGF)"/>
            <person name="Walter F."/>
            <person name="Albersmeier A."/>
            <person name="Kalinowski J."/>
            <person name="Ruckert C."/>
        </authorList>
    </citation>
    <scope>NUCLEOTIDE SEQUENCE</scope>
    <source>
        <strain evidence="4">CGMCC 4.7201</strain>
    </source>
</reference>
<dbReference type="PANTHER" id="PTHR47506">
    <property type="entry name" value="TRANSCRIPTIONAL REGULATORY PROTEIN"/>
    <property type="match status" value="1"/>
</dbReference>
<comment type="caution">
    <text evidence="4">The sequence shown here is derived from an EMBL/GenBank/DDBJ whole genome shotgun (WGS) entry which is preliminary data.</text>
</comment>
<dbReference type="AlphaFoldDB" id="A0A917ZN91"/>
<dbReference type="RefSeq" id="WP_229698364.1">
    <property type="nucleotide sequence ID" value="NZ_BMMS01000009.1"/>
</dbReference>
<dbReference type="InterPro" id="IPR054156">
    <property type="entry name" value="YxaF_TetR_C"/>
</dbReference>
<name>A0A917ZN91_9ACTN</name>
<keyword evidence="5" id="KW-1185">Reference proteome</keyword>
<keyword evidence="2" id="KW-0804">Transcription</keyword>
<dbReference type="PANTHER" id="PTHR47506:SF3">
    <property type="entry name" value="HTH-TYPE TRANSCRIPTIONAL REGULATOR LMRA"/>
    <property type="match status" value="1"/>
</dbReference>
<organism evidence="4 5">
    <name type="scientific">Wenjunlia tyrosinilytica</name>
    <dbReference type="NCBI Taxonomy" id="1544741"/>
    <lineage>
        <taxon>Bacteria</taxon>
        <taxon>Bacillati</taxon>
        <taxon>Actinomycetota</taxon>
        <taxon>Actinomycetes</taxon>
        <taxon>Kitasatosporales</taxon>
        <taxon>Streptomycetaceae</taxon>
        <taxon>Wenjunlia</taxon>
    </lineage>
</organism>
<gene>
    <name evidence="4" type="ORF">GCM10012280_25230</name>
</gene>
<sequence>MPRAEPFRRRGFTGTGMKQVVAEAQAPFGSLYPFFPGGKEQLGGEVVRWSGARYLELVTAVIDAASDAVAGIEDCFAGAARVLAETHHTDACPIGTVALEVAGTNEPLRPATAQVFETWIAAPAERYAAAGIP</sequence>
<dbReference type="EMBL" id="BMMS01000009">
    <property type="protein sequence ID" value="GGO87228.1"/>
    <property type="molecule type" value="Genomic_DNA"/>
</dbReference>
<dbReference type="InterPro" id="IPR036271">
    <property type="entry name" value="Tet_transcr_reg_TetR-rel_C_sf"/>
</dbReference>
<feature type="domain" description="Transcriptional regulator LmrA/YxaF-like C-terminal" evidence="3">
    <location>
        <begin position="68"/>
        <end position="132"/>
    </location>
</feature>
<proteinExistence type="predicted"/>
<evidence type="ECO:0000313" key="4">
    <source>
        <dbReference type="EMBL" id="GGO87228.1"/>
    </source>
</evidence>
<dbReference type="SUPFAM" id="SSF46689">
    <property type="entry name" value="Homeodomain-like"/>
    <property type="match status" value="1"/>
</dbReference>
<evidence type="ECO:0000313" key="5">
    <source>
        <dbReference type="Proteomes" id="UP000641932"/>
    </source>
</evidence>
<dbReference type="InterPro" id="IPR009057">
    <property type="entry name" value="Homeodomain-like_sf"/>
</dbReference>
<dbReference type="Pfam" id="PF21993">
    <property type="entry name" value="TetR_C_13_2"/>
    <property type="match status" value="1"/>
</dbReference>
<dbReference type="SUPFAM" id="SSF48498">
    <property type="entry name" value="Tetracyclin repressor-like, C-terminal domain"/>
    <property type="match status" value="1"/>
</dbReference>
<evidence type="ECO:0000256" key="2">
    <source>
        <dbReference type="ARBA" id="ARBA00023163"/>
    </source>
</evidence>
<dbReference type="Proteomes" id="UP000641932">
    <property type="component" value="Unassembled WGS sequence"/>
</dbReference>
<dbReference type="Gene3D" id="1.10.357.10">
    <property type="entry name" value="Tetracycline Repressor, domain 2"/>
    <property type="match status" value="1"/>
</dbReference>
<evidence type="ECO:0000256" key="1">
    <source>
        <dbReference type="ARBA" id="ARBA00023015"/>
    </source>
</evidence>
<evidence type="ECO:0000259" key="3">
    <source>
        <dbReference type="Pfam" id="PF21993"/>
    </source>
</evidence>